<evidence type="ECO:0000313" key="1">
    <source>
        <dbReference type="EMBL" id="KAJ8866011.1"/>
    </source>
</evidence>
<dbReference type="Proteomes" id="UP001159363">
    <property type="component" value="Chromosome 16"/>
</dbReference>
<dbReference type="EMBL" id="JARBHB010000017">
    <property type="protein sequence ID" value="KAJ8866011.1"/>
    <property type="molecule type" value="Genomic_DNA"/>
</dbReference>
<gene>
    <name evidence="1" type="ORF">PR048_033535</name>
</gene>
<sequence length="74" mass="8535">MFMWDESTAKRGSHEVGSCLVKYINSLGDKLKHNLNANIVKFWMHIVEGTNIETVHHKFLEPGHTFNNAIRILD</sequence>
<proteinExistence type="predicted"/>
<keyword evidence="2" id="KW-1185">Reference proteome</keyword>
<organism evidence="1 2">
    <name type="scientific">Dryococelus australis</name>
    <dbReference type="NCBI Taxonomy" id="614101"/>
    <lineage>
        <taxon>Eukaryota</taxon>
        <taxon>Metazoa</taxon>
        <taxon>Ecdysozoa</taxon>
        <taxon>Arthropoda</taxon>
        <taxon>Hexapoda</taxon>
        <taxon>Insecta</taxon>
        <taxon>Pterygota</taxon>
        <taxon>Neoptera</taxon>
        <taxon>Polyneoptera</taxon>
        <taxon>Phasmatodea</taxon>
        <taxon>Verophasmatodea</taxon>
        <taxon>Anareolatae</taxon>
        <taxon>Phasmatidae</taxon>
        <taxon>Eurycanthinae</taxon>
        <taxon>Dryococelus</taxon>
    </lineage>
</organism>
<comment type="caution">
    <text evidence="1">The sequence shown here is derived from an EMBL/GenBank/DDBJ whole genome shotgun (WGS) entry which is preliminary data.</text>
</comment>
<reference evidence="1 2" key="1">
    <citation type="submission" date="2023-02" db="EMBL/GenBank/DDBJ databases">
        <title>LHISI_Scaffold_Assembly.</title>
        <authorList>
            <person name="Stuart O.P."/>
            <person name="Cleave R."/>
            <person name="Magrath M.J.L."/>
            <person name="Mikheyev A.S."/>
        </authorList>
    </citation>
    <scope>NUCLEOTIDE SEQUENCE [LARGE SCALE GENOMIC DNA]</scope>
    <source>
        <strain evidence="1">Daus_M_001</strain>
        <tissue evidence="1">Leg muscle</tissue>
    </source>
</reference>
<name>A0ABQ9G4Q8_9NEOP</name>
<evidence type="ECO:0000313" key="2">
    <source>
        <dbReference type="Proteomes" id="UP001159363"/>
    </source>
</evidence>
<accession>A0ABQ9G4Q8</accession>
<protein>
    <submittedName>
        <fullName evidence="1">Uncharacterized protein</fullName>
    </submittedName>
</protein>